<proteinExistence type="predicted"/>
<dbReference type="OrthoDB" id="498941at2759"/>
<name>E1Z7U0_CHLVA</name>
<dbReference type="InParanoid" id="E1Z7U0"/>
<evidence type="ECO:0000313" key="2">
    <source>
        <dbReference type="EMBL" id="EFN50670.1"/>
    </source>
</evidence>
<dbReference type="RefSeq" id="XP_005852312.1">
    <property type="nucleotide sequence ID" value="XM_005852250.1"/>
</dbReference>
<dbReference type="InterPro" id="IPR003609">
    <property type="entry name" value="Pan_app"/>
</dbReference>
<evidence type="ECO:0000313" key="4">
    <source>
        <dbReference type="Proteomes" id="UP000008141"/>
    </source>
</evidence>
<dbReference type="EMBL" id="GL433885">
    <property type="protein sequence ID" value="EFN50670.1"/>
    <property type="molecule type" value="Genomic_DNA"/>
</dbReference>
<dbReference type="GeneID" id="17357661"/>
<accession>E1Z7U0</accession>
<dbReference type="GeneID" id="17350106"/>
<protein>
    <recommendedName>
        <fullName evidence="1">Apple domain-containing protein</fullName>
    </recommendedName>
</protein>
<organism evidence="4">
    <name type="scientific">Chlorella variabilis</name>
    <name type="common">Green alga</name>
    <dbReference type="NCBI Taxonomy" id="554065"/>
    <lineage>
        <taxon>Eukaryota</taxon>
        <taxon>Viridiplantae</taxon>
        <taxon>Chlorophyta</taxon>
        <taxon>core chlorophytes</taxon>
        <taxon>Trebouxiophyceae</taxon>
        <taxon>Chlorellales</taxon>
        <taxon>Chlorellaceae</taxon>
        <taxon>Chlorella clade</taxon>
        <taxon>Chlorella</taxon>
    </lineage>
</organism>
<gene>
    <name evidence="3" type="ORF">CHLNCDRAFT_142122</name>
    <name evidence="2" type="ORF">CHLNCDRAFT_143371</name>
</gene>
<dbReference type="Proteomes" id="UP000008141">
    <property type="component" value="Unassembled WGS sequence"/>
</dbReference>
<evidence type="ECO:0000259" key="1">
    <source>
        <dbReference type="Pfam" id="PF14295"/>
    </source>
</evidence>
<reference evidence="3 4" key="1">
    <citation type="journal article" date="2010" name="Plant Cell">
        <title>The Chlorella variabilis NC64A genome reveals adaptation to photosymbiosis, coevolution with viruses, and cryptic sex.</title>
        <authorList>
            <person name="Blanc G."/>
            <person name="Duncan G."/>
            <person name="Agarkova I."/>
            <person name="Borodovsky M."/>
            <person name="Gurnon J."/>
            <person name="Kuo A."/>
            <person name="Lindquist E."/>
            <person name="Lucas S."/>
            <person name="Pangilinan J."/>
            <person name="Polle J."/>
            <person name="Salamov A."/>
            <person name="Terry A."/>
            <person name="Yamada T."/>
            <person name="Dunigan D.D."/>
            <person name="Grigoriev I.V."/>
            <person name="Claverie J.M."/>
            <person name="Van Etten J.L."/>
        </authorList>
    </citation>
    <scope>NUCLEOTIDE SEQUENCE [LARGE SCALE GENOMIC DNA]</scope>
    <source>
        <strain evidence="3 4">NC64A</strain>
    </source>
</reference>
<dbReference type="KEGG" id="cvr:CHLNCDRAFT_142122"/>
<sequence>MQLEQCTLLPNTNARGATISNMQRGSVTECCTECQETDGCNVFVYCPKDGGCDDGSGRVYPQGLCTLKSQQLAPGEQPEYFATGPVVPWSSGYIPA</sequence>
<dbReference type="Pfam" id="PF14295">
    <property type="entry name" value="PAN_4"/>
    <property type="match status" value="1"/>
</dbReference>
<feature type="domain" description="Apple" evidence="1">
    <location>
        <begin position="12"/>
        <end position="68"/>
    </location>
</feature>
<dbReference type="Gene3D" id="3.50.4.10">
    <property type="entry name" value="Hepatocyte Growth Factor"/>
    <property type="match status" value="1"/>
</dbReference>
<dbReference type="AlphaFoldDB" id="E1Z7U0"/>
<dbReference type="EMBL" id="GL433838">
    <property type="protein sequence ID" value="EFN57976.1"/>
    <property type="molecule type" value="Genomic_DNA"/>
</dbReference>
<evidence type="ECO:0000313" key="3">
    <source>
        <dbReference type="EMBL" id="EFN57976.1"/>
    </source>
</evidence>
<dbReference type="RefSeq" id="XP_005850078.1">
    <property type="nucleotide sequence ID" value="XM_005850016.1"/>
</dbReference>
<keyword evidence="4" id="KW-1185">Reference proteome</keyword>
<dbReference type="KEGG" id="cvr:CHLNCDRAFT_143371"/>